<keyword evidence="2" id="KW-1185">Reference proteome</keyword>
<accession>A0AAD5CVN5</accession>
<name>A0AAD5CVN5_AMBAR</name>
<organism evidence="1 2">
    <name type="scientific">Ambrosia artemisiifolia</name>
    <name type="common">Common ragweed</name>
    <dbReference type="NCBI Taxonomy" id="4212"/>
    <lineage>
        <taxon>Eukaryota</taxon>
        <taxon>Viridiplantae</taxon>
        <taxon>Streptophyta</taxon>
        <taxon>Embryophyta</taxon>
        <taxon>Tracheophyta</taxon>
        <taxon>Spermatophyta</taxon>
        <taxon>Magnoliopsida</taxon>
        <taxon>eudicotyledons</taxon>
        <taxon>Gunneridae</taxon>
        <taxon>Pentapetalae</taxon>
        <taxon>asterids</taxon>
        <taxon>campanulids</taxon>
        <taxon>Asterales</taxon>
        <taxon>Asteraceae</taxon>
        <taxon>Asteroideae</taxon>
        <taxon>Heliantheae alliance</taxon>
        <taxon>Heliantheae</taxon>
        <taxon>Ambrosia</taxon>
    </lineage>
</organism>
<proteinExistence type="predicted"/>
<reference evidence="1" key="1">
    <citation type="submission" date="2022-06" db="EMBL/GenBank/DDBJ databases">
        <title>Uncovering the hologenomic basis of an extraordinary plant invasion.</title>
        <authorList>
            <person name="Bieker V.C."/>
            <person name="Martin M.D."/>
            <person name="Gilbert T."/>
            <person name="Hodgins K."/>
            <person name="Battlay P."/>
            <person name="Petersen B."/>
            <person name="Wilson J."/>
        </authorList>
    </citation>
    <scope>NUCLEOTIDE SEQUENCE</scope>
    <source>
        <strain evidence="1">AA19_3_7</strain>
        <tissue evidence="1">Leaf</tissue>
    </source>
</reference>
<dbReference type="Proteomes" id="UP001206925">
    <property type="component" value="Unassembled WGS sequence"/>
</dbReference>
<evidence type="ECO:0000313" key="2">
    <source>
        <dbReference type="Proteomes" id="UP001206925"/>
    </source>
</evidence>
<gene>
    <name evidence="1" type="ORF">M8C21_006613</name>
</gene>
<protein>
    <submittedName>
        <fullName evidence="1">Uncharacterized protein</fullName>
    </submittedName>
</protein>
<dbReference type="EMBL" id="JAMZMK010006822">
    <property type="protein sequence ID" value="KAI7747170.1"/>
    <property type="molecule type" value="Genomic_DNA"/>
</dbReference>
<sequence length="50" mass="5258">MKESRLTCIASMETYQAAAGCHVGVVGPEGIRGHVDACFYTPVLLSLATC</sequence>
<comment type="caution">
    <text evidence="1">The sequence shown here is derived from an EMBL/GenBank/DDBJ whole genome shotgun (WGS) entry which is preliminary data.</text>
</comment>
<dbReference type="AlphaFoldDB" id="A0AAD5CVN5"/>
<evidence type="ECO:0000313" key="1">
    <source>
        <dbReference type="EMBL" id="KAI7747170.1"/>
    </source>
</evidence>